<dbReference type="GeneID" id="23866092"/>
<dbReference type="EMBL" id="FN554973">
    <property type="protein sequence ID" value="CBH15873.1"/>
    <property type="molecule type" value="Genomic_DNA"/>
</dbReference>
<reference evidence="2" key="1">
    <citation type="journal article" date="2010" name="PLoS Negl. Trop. Dis.">
        <title>The genome sequence of Trypanosoma brucei gambiense, causative agent of chronic human african trypanosomiasis.</title>
        <authorList>
            <person name="Jackson A.P."/>
            <person name="Sanders M."/>
            <person name="Berry A."/>
            <person name="McQuillan J."/>
            <person name="Aslett M.A."/>
            <person name="Quail M.A."/>
            <person name="Chukualim B."/>
            <person name="Capewell P."/>
            <person name="MacLeod A."/>
            <person name="Melville S.E."/>
            <person name="Gibson W."/>
            <person name="Barry J.D."/>
            <person name="Berriman M."/>
            <person name="Hertz-Fowler C."/>
        </authorList>
    </citation>
    <scope>NUCLEOTIDE SEQUENCE [LARGE SCALE GENOMIC DNA]</scope>
    <source>
        <strain evidence="2">MHOM/CI/86/DAL972</strain>
    </source>
</reference>
<dbReference type="RefSeq" id="XP_011778137.1">
    <property type="nucleotide sequence ID" value="XM_011779835.1"/>
</dbReference>
<sequence length="113" mass="13254">MVEDSVDTRSQKKKRVNSKNTVENYSHVAHVPNDSHGMCRLRAMEACLTFIYARILYILNIRNVTPLTHLEHTECVRVWEQRNYCWCDDRLQICGLTSSPLHGQTQKYTTTFH</sequence>
<evidence type="ECO:0000313" key="1">
    <source>
        <dbReference type="EMBL" id="CBH15873.1"/>
    </source>
</evidence>
<accession>D0A3M9</accession>
<evidence type="ECO:0000313" key="2">
    <source>
        <dbReference type="Proteomes" id="UP000002316"/>
    </source>
</evidence>
<organism evidence="1 2">
    <name type="scientific">Trypanosoma brucei gambiense (strain MHOM/CI/86/DAL972)</name>
    <dbReference type="NCBI Taxonomy" id="679716"/>
    <lineage>
        <taxon>Eukaryota</taxon>
        <taxon>Discoba</taxon>
        <taxon>Euglenozoa</taxon>
        <taxon>Kinetoplastea</taxon>
        <taxon>Metakinetoplastina</taxon>
        <taxon>Trypanosomatida</taxon>
        <taxon>Trypanosomatidae</taxon>
        <taxon>Trypanosoma</taxon>
    </lineage>
</organism>
<dbReference type="Proteomes" id="UP000002316">
    <property type="component" value="Chromosome 10"/>
</dbReference>
<name>D0A3M9_TRYB9</name>
<dbReference type="KEGG" id="tbg:TbgDal_X9640"/>
<proteinExistence type="predicted"/>
<gene>
    <name evidence="1" type="ORF">TbgDal_X9640</name>
</gene>
<dbReference type="AlphaFoldDB" id="D0A3M9"/>
<protein>
    <submittedName>
        <fullName evidence="1">Uncharacterized protein</fullName>
    </submittedName>
</protein>